<dbReference type="GO" id="GO:0003964">
    <property type="term" value="F:RNA-directed DNA polymerase activity"/>
    <property type="evidence" value="ECO:0007669"/>
    <property type="project" value="UniProtKB-KW"/>
</dbReference>
<keyword evidence="3" id="KW-1185">Reference proteome</keyword>
<proteinExistence type="predicted"/>
<gene>
    <name evidence="2" type="ORF">GNI_106720</name>
</gene>
<accession>A0A023B3W4</accession>
<dbReference type="InterPro" id="IPR000477">
    <property type="entry name" value="RT_dom"/>
</dbReference>
<sequence>MSLLSFGGYRRLMDETDVYHVDYAERLAQKKVQESVPVIIGEEAEAKSSKEQQDAFVRGTKHLSEEDRDLLWALVSKYERAWLAPRVGHVGYKVKFEVTGKPFKARFRHYEPSQREELSRQIEAQLALGVMRSSKSEWAASPHMVPKKIGEWRVVLDYRQLNKQMVSDAYPIPRLWTNLRTCAGRNYYVTLDMNKGFWNIPLEEESADVCATQKISNF</sequence>
<dbReference type="OrthoDB" id="2013610at2759"/>
<protein>
    <submittedName>
        <fullName evidence="2">RNA-directed DNA polymerase</fullName>
    </submittedName>
</protein>
<keyword evidence="2" id="KW-0548">Nucleotidyltransferase</keyword>
<dbReference type="Pfam" id="PF00078">
    <property type="entry name" value="RVT_1"/>
    <property type="match status" value="1"/>
</dbReference>
<dbReference type="SUPFAM" id="SSF56672">
    <property type="entry name" value="DNA/RNA polymerases"/>
    <property type="match status" value="1"/>
</dbReference>
<comment type="caution">
    <text evidence="2">The sequence shown here is derived from an EMBL/GenBank/DDBJ whole genome shotgun (WGS) entry which is preliminary data.</text>
</comment>
<dbReference type="Proteomes" id="UP000019763">
    <property type="component" value="Unassembled WGS sequence"/>
</dbReference>
<dbReference type="PANTHER" id="PTHR33064">
    <property type="entry name" value="POL PROTEIN"/>
    <property type="match status" value="1"/>
</dbReference>
<feature type="domain" description="WW" evidence="1">
    <location>
        <begin position="170"/>
        <end position="203"/>
    </location>
</feature>
<dbReference type="GeneID" id="22913811"/>
<name>A0A023B3W4_GRENI</name>
<dbReference type="RefSeq" id="XP_011131391.1">
    <property type="nucleotide sequence ID" value="XM_011133089.1"/>
</dbReference>
<dbReference type="InterPro" id="IPR043502">
    <property type="entry name" value="DNA/RNA_pol_sf"/>
</dbReference>
<dbReference type="Gene3D" id="3.30.70.270">
    <property type="match status" value="1"/>
</dbReference>
<dbReference type="InterPro" id="IPR001202">
    <property type="entry name" value="WW_dom"/>
</dbReference>
<dbReference type="InterPro" id="IPR043128">
    <property type="entry name" value="Rev_trsase/Diguanyl_cyclase"/>
</dbReference>
<dbReference type="InterPro" id="IPR051320">
    <property type="entry name" value="Viral_Replic_Matur_Polypro"/>
</dbReference>
<dbReference type="VEuPathDB" id="CryptoDB:GNI_106720"/>
<evidence type="ECO:0000313" key="3">
    <source>
        <dbReference type="Proteomes" id="UP000019763"/>
    </source>
</evidence>
<organism evidence="2 3">
    <name type="scientific">Gregarina niphandrodes</name>
    <name type="common">Septate eugregarine</name>
    <dbReference type="NCBI Taxonomy" id="110365"/>
    <lineage>
        <taxon>Eukaryota</taxon>
        <taxon>Sar</taxon>
        <taxon>Alveolata</taxon>
        <taxon>Apicomplexa</taxon>
        <taxon>Conoidasida</taxon>
        <taxon>Gregarinasina</taxon>
        <taxon>Eugregarinorida</taxon>
        <taxon>Gregarinidae</taxon>
        <taxon>Gregarina</taxon>
    </lineage>
</organism>
<reference evidence="2" key="1">
    <citation type="submission" date="2013-12" db="EMBL/GenBank/DDBJ databases">
        <authorList>
            <person name="Omoto C.K."/>
            <person name="Sibley D."/>
            <person name="Venepally P."/>
            <person name="Hadjithomas M."/>
            <person name="Karamycheva S."/>
            <person name="Brunk B."/>
            <person name="Roos D."/>
            <person name="Caler E."/>
            <person name="Lorenzi H."/>
        </authorList>
    </citation>
    <scope>NUCLEOTIDE SEQUENCE</scope>
</reference>
<dbReference type="Gene3D" id="3.10.10.10">
    <property type="entry name" value="HIV Type 1 Reverse Transcriptase, subunit A, domain 1"/>
    <property type="match status" value="1"/>
</dbReference>
<evidence type="ECO:0000313" key="2">
    <source>
        <dbReference type="EMBL" id="EZG55977.1"/>
    </source>
</evidence>
<keyword evidence="2" id="KW-0695">RNA-directed DNA polymerase</keyword>
<dbReference type="EMBL" id="AFNH02000794">
    <property type="protein sequence ID" value="EZG55977.1"/>
    <property type="molecule type" value="Genomic_DNA"/>
</dbReference>
<evidence type="ECO:0000259" key="1">
    <source>
        <dbReference type="PROSITE" id="PS50020"/>
    </source>
</evidence>
<dbReference type="AlphaFoldDB" id="A0A023B3W4"/>
<dbReference type="PANTHER" id="PTHR33064:SF37">
    <property type="entry name" value="RIBONUCLEASE H"/>
    <property type="match status" value="1"/>
</dbReference>
<keyword evidence="2" id="KW-0808">Transferase</keyword>
<dbReference type="PROSITE" id="PS50020">
    <property type="entry name" value="WW_DOMAIN_2"/>
    <property type="match status" value="1"/>
</dbReference>